<evidence type="ECO:0000313" key="3">
    <source>
        <dbReference type="Proteomes" id="UP000485058"/>
    </source>
</evidence>
<evidence type="ECO:0000256" key="1">
    <source>
        <dbReference type="SAM" id="Coils"/>
    </source>
</evidence>
<accession>A0A699Z3A1</accession>
<dbReference type="AlphaFoldDB" id="A0A699Z3A1"/>
<gene>
    <name evidence="2" type="ORF">HaLaN_13607</name>
</gene>
<feature type="coiled-coil region" evidence="1">
    <location>
        <begin position="1"/>
        <end position="49"/>
    </location>
</feature>
<dbReference type="EMBL" id="BLLF01001091">
    <property type="protein sequence ID" value="GFH17063.1"/>
    <property type="molecule type" value="Genomic_DNA"/>
</dbReference>
<comment type="caution">
    <text evidence="2">The sequence shown here is derived from an EMBL/GenBank/DDBJ whole genome shotgun (WGS) entry which is preliminary data.</text>
</comment>
<proteinExistence type="predicted"/>
<keyword evidence="3" id="KW-1185">Reference proteome</keyword>
<dbReference type="Proteomes" id="UP000485058">
    <property type="component" value="Unassembled WGS sequence"/>
</dbReference>
<protein>
    <submittedName>
        <fullName evidence="2">Kinesin-like protein Klp68D</fullName>
    </submittedName>
</protein>
<reference evidence="2 3" key="1">
    <citation type="submission" date="2020-02" db="EMBL/GenBank/DDBJ databases">
        <title>Draft genome sequence of Haematococcus lacustris strain NIES-144.</title>
        <authorList>
            <person name="Morimoto D."/>
            <person name="Nakagawa S."/>
            <person name="Yoshida T."/>
            <person name="Sawayama S."/>
        </authorList>
    </citation>
    <scope>NUCLEOTIDE SEQUENCE [LARGE SCALE GENOMIC DNA]</scope>
    <source>
        <strain evidence="2 3">NIES-144</strain>
    </source>
</reference>
<evidence type="ECO:0000313" key="2">
    <source>
        <dbReference type="EMBL" id="GFH17063.1"/>
    </source>
</evidence>
<sequence length="108" mass="11832">MIALTARLNERDEQIMALQEELEAFDRYQRQLEDALDNKTAELFSLRKEVALRSSSDKHMQGNGSSSNSLVALGATEVERMASMTLSTTPSMPVAPSSLAPLCLLPCC</sequence>
<organism evidence="2 3">
    <name type="scientific">Haematococcus lacustris</name>
    <name type="common">Green alga</name>
    <name type="synonym">Haematococcus pluvialis</name>
    <dbReference type="NCBI Taxonomy" id="44745"/>
    <lineage>
        <taxon>Eukaryota</taxon>
        <taxon>Viridiplantae</taxon>
        <taxon>Chlorophyta</taxon>
        <taxon>core chlorophytes</taxon>
        <taxon>Chlorophyceae</taxon>
        <taxon>CS clade</taxon>
        <taxon>Chlamydomonadales</taxon>
        <taxon>Haematococcaceae</taxon>
        <taxon>Haematococcus</taxon>
    </lineage>
</organism>
<name>A0A699Z3A1_HAELA</name>
<keyword evidence="1" id="KW-0175">Coiled coil</keyword>